<dbReference type="RefSeq" id="WP_150767749.1">
    <property type="nucleotide sequence ID" value="NZ_CABVHW010000037.1"/>
</dbReference>
<protein>
    <submittedName>
        <fullName evidence="1">Uncharacterized protein</fullName>
    </submittedName>
</protein>
<reference evidence="1 2" key="1">
    <citation type="submission" date="2019-09" db="EMBL/GenBank/DDBJ databases">
        <authorList>
            <person name="Chandra G."/>
            <person name="Truman W A."/>
        </authorList>
    </citation>
    <scope>NUCLEOTIDE SEQUENCE [LARGE SCALE GENOMIC DNA]</scope>
    <source>
        <strain evidence="1">PS710</strain>
    </source>
</reference>
<dbReference type="EMBL" id="CABVHW010000037">
    <property type="protein sequence ID" value="VVO42175.1"/>
    <property type="molecule type" value="Genomic_DNA"/>
</dbReference>
<gene>
    <name evidence="1" type="ORF">PS710_06003</name>
</gene>
<dbReference type="AlphaFoldDB" id="A0A5E7FSL9"/>
<accession>A0A5E7FSL9</accession>
<evidence type="ECO:0000313" key="2">
    <source>
        <dbReference type="Proteomes" id="UP000381093"/>
    </source>
</evidence>
<organism evidence="1 2">
    <name type="scientific">Pseudomonas fluorescens</name>
    <dbReference type="NCBI Taxonomy" id="294"/>
    <lineage>
        <taxon>Bacteria</taxon>
        <taxon>Pseudomonadati</taxon>
        <taxon>Pseudomonadota</taxon>
        <taxon>Gammaproteobacteria</taxon>
        <taxon>Pseudomonadales</taxon>
        <taxon>Pseudomonadaceae</taxon>
        <taxon>Pseudomonas</taxon>
    </lineage>
</organism>
<name>A0A5E7FSL9_PSEFL</name>
<proteinExistence type="predicted"/>
<dbReference type="Proteomes" id="UP000381093">
    <property type="component" value="Unassembled WGS sequence"/>
</dbReference>
<evidence type="ECO:0000313" key="1">
    <source>
        <dbReference type="EMBL" id="VVO42175.1"/>
    </source>
</evidence>
<sequence length="613" mass="67096">MPTERISIYPEPYAASGNIGDGGLRKLLGAPSLNMLQMVIREAVQNSCDAAKLGTGPEILIRIRTLTESQKKVLKDTVFSELPVNIDSRAGILNFLNSSVPKVLEICDFQTVGLGGPTRADWVPQGTKVTDFIDFMRNFGSSHDTHNRGGTYGFGKVSLYQASKCQTVLVDTCTTNQSKHVRRLMGCHLGLQYEVANNLDQVQRFTGRHWWGNKNTDAFVDPVEGTIATTLSLQVGFPKRDKLQTGTSIMILDPFIENSTDIMAGIIQESLLWNFWPRLTSDTPSSKKINFHIEVDGCQFTLPAPEEFPPLDLFSIAIKNIRSNSKDLIPINAQKAAKKLGTLSLIKGMRGARTSMHLGESSIIPFASAYIAVMRPVELVVKYIEGAFLPDERLEWAGVFIADEQVESAFAKAEPPAHDDWQPKIIDDATQKSYVTIALRRIKEEAMQFSSPLSTIDKSGVNGKSLAAAAGAIGNILSRIDGQGGGSRSSGGTGSRKKFYGNSATPPIFIKLESNNSKIFAIFETQIRLISTSKPMKLRAFAHLAADGSAFTEESLITTQPKISAIQHKNFISITSKNNELDIGTLEGTYEIRVQIPKGYATTLKVELSEVTS</sequence>